<reference evidence="4" key="1">
    <citation type="journal article" date="2019" name="Int. J. Syst. Evol. Microbiol.">
        <title>The Global Catalogue of Microorganisms (GCM) 10K type strain sequencing project: providing services to taxonomists for standard genome sequencing and annotation.</title>
        <authorList>
            <consortium name="The Broad Institute Genomics Platform"/>
            <consortium name="The Broad Institute Genome Sequencing Center for Infectious Disease"/>
            <person name="Wu L."/>
            <person name="Ma J."/>
        </authorList>
    </citation>
    <scope>NUCLEOTIDE SEQUENCE [LARGE SCALE GENOMIC DNA]</scope>
    <source>
        <strain evidence="4">NBRC 108565</strain>
    </source>
</reference>
<accession>A0ABM8G0S1</accession>
<dbReference type="PANTHER" id="PTHR43833:SF7">
    <property type="entry name" value="KTR SYSTEM POTASSIUM UPTAKE PROTEIN C"/>
    <property type="match status" value="1"/>
</dbReference>
<evidence type="ECO:0000313" key="3">
    <source>
        <dbReference type="EMBL" id="BDZ41717.1"/>
    </source>
</evidence>
<evidence type="ECO:0000259" key="2">
    <source>
        <dbReference type="PROSITE" id="PS51202"/>
    </source>
</evidence>
<feature type="domain" description="RCK N-terminal" evidence="1">
    <location>
        <begin position="21"/>
        <end position="137"/>
    </location>
</feature>
<dbReference type="Proteomes" id="UP001321475">
    <property type="component" value="Chromosome"/>
</dbReference>
<dbReference type="PROSITE" id="PS51201">
    <property type="entry name" value="RCK_N"/>
    <property type="match status" value="1"/>
</dbReference>
<dbReference type="PANTHER" id="PTHR43833">
    <property type="entry name" value="POTASSIUM CHANNEL PROTEIN 2-RELATED-RELATED"/>
    <property type="match status" value="1"/>
</dbReference>
<protein>
    <submittedName>
        <fullName evidence="3">Potassium transporter</fullName>
    </submittedName>
</protein>
<dbReference type="Gene3D" id="3.40.50.720">
    <property type="entry name" value="NAD(P)-binding Rossmann-like Domain"/>
    <property type="match status" value="1"/>
</dbReference>
<dbReference type="Pfam" id="PF02254">
    <property type="entry name" value="TrkA_N"/>
    <property type="match status" value="1"/>
</dbReference>
<feature type="domain" description="RCK C-terminal" evidence="2">
    <location>
        <begin position="153"/>
        <end position="235"/>
    </location>
</feature>
<dbReference type="InterPro" id="IPR050721">
    <property type="entry name" value="Trk_Ktr_HKT_K-transport"/>
</dbReference>
<gene>
    <name evidence="3" type="ORF">GCM10025865_10160</name>
</gene>
<organism evidence="3 4">
    <name type="scientific">Paraoerskovia sediminicola</name>
    <dbReference type="NCBI Taxonomy" id="1138587"/>
    <lineage>
        <taxon>Bacteria</taxon>
        <taxon>Bacillati</taxon>
        <taxon>Actinomycetota</taxon>
        <taxon>Actinomycetes</taxon>
        <taxon>Micrococcales</taxon>
        <taxon>Cellulomonadaceae</taxon>
        <taxon>Paraoerskovia</taxon>
    </lineage>
</organism>
<proteinExistence type="predicted"/>
<keyword evidence="4" id="KW-1185">Reference proteome</keyword>
<dbReference type="EMBL" id="AP027729">
    <property type="protein sequence ID" value="BDZ41717.1"/>
    <property type="molecule type" value="Genomic_DNA"/>
</dbReference>
<dbReference type="InterPro" id="IPR036291">
    <property type="entry name" value="NAD(P)-bd_dom_sf"/>
</dbReference>
<dbReference type="Gene3D" id="3.30.70.1450">
    <property type="entry name" value="Regulator of K+ conductance, C-terminal domain"/>
    <property type="match status" value="1"/>
</dbReference>
<dbReference type="InterPro" id="IPR036721">
    <property type="entry name" value="RCK_C_sf"/>
</dbReference>
<dbReference type="PROSITE" id="PS51202">
    <property type="entry name" value="RCK_C"/>
    <property type="match status" value="1"/>
</dbReference>
<name>A0ABM8G0S1_9CELL</name>
<evidence type="ECO:0000259" key="1">
    <source>
        <dbReference type="PROSITE" id="PS51201"/>
    </source>
</evidence>
<dbReference type="InterPro" id="IPR006037">
    <property type="entry name" value="RCK_C"/>
</dbReference>
<sequence length="235" mass="25519">MARSSKSGWFGQHPAERLADADSVVVLGLGRFGRSLARELVKSGTEVLGIDADEDVVQSLNGVLTHVVRADTTKDEVLRQLAVPEYDRAVVGIGSNLEASILTTSLLLKYDNIEIWAKAIGNPHAEILRQLGVPHVIRPEHDMGKRVAHLVRSTIQDYIEVESGFVMIRRTAPAEYLGVPLGTSDLRPKYDVTIVAVRTAAGNWSYASNTTVLAPDDTIIVAGQVAKAEAFARLR</sequence>
<dbReference type="RefSeq" id="WP_286218817.1">
    <property type="nucleotide sequence ID" value="NZ_AP027729.1"/>
</dbReference>
<evidence type="ECO:0000313" key="4">
    <source>
        <dbReference type="Proteomes" id="UP001321475"/>
    </source>
</evidence>
<dbReference type="SUPFAM" id="SSF51735">
    <property type="entry name" value="NAD(P)-binding Rossmann-fold domains"/>
    <property type="match status" value="1"/>
</dbReference>
<dbReference type="SUPFAM" id="SSF116726">
    <property type="entry name" value="TrkA C-terminal domain-like"/>
    <property type="match status" value="1"/>
</dbReference>
<dbReference type="Pfam" id="PF02080">
    <property type="entry name" value="TrkA_C"/>
    <property type="match status" value="1"/>
</dbReference>
<dbReference type="InterPro" id="IPR003148">
    <property type="entry name" value="RCK_N"/>
</dbReference>